<accession>A0A397AVY5</accession>
<dbReference type="EMBL" id="QUTA01006258">
    <property type="protein sequence ID" value="RHY11953.1"/>
    <property type="molecule type" value="Genomic_DNA"/>
</dbReference>
<reference evidence="4 5" key="1">
    <citation type="submission" date="2018-08" db="EMBL/GenBank/DDBJ databases">
        <title>Aphanomyces genome sequencing and annotation.</title>
        <authorList>
            <person name="Minardi D."/>
            <person name="Oidtmann B."/>
            <person name="Van Der Giezen M."/>
            <person name="Studholme D.J."/>
        </authorList>
    </citation>
    <scope>NUCLEOTIDE SEQUENCE [LARGE SCALE GENOMIC DNA]</scope>
    <source>
        <strain evidence="2 5">D2</strain>
        <strain evidence="3 6">FDL457</strain>
        <strain evidence="1 4">Yx</strain>
    </source>
</reference>
<protein>
    <submittedName>
        <fullName evidence="1">Uncharacterized protein</fullName>
    </submittedName>
</protein>
<name>A0A397AVY5_APHAT</name>
<evidence type="ECO:0000313" key="3">
    <source>
        <dbReference type="EMBL" id="RHY96391.1"/>
    </source>
</evidence>
<sequence length="234" mass="26173">MPTPVKTRFSDAEDILILREVNARLPFTAKRGSVMLAWNAVADAVSTNHDFARPGFDGKRALNRFTLLMEGHRANNDVSARASGIDEDHDEKTQLLDELLAVYEDSKAKDKARLLAAQQEADRIENMGATIREEALQSLGERKAGPTDADGSSAGGVGGGSVVMKMMKMMQDDSAADLKFRQHQYETDGKEREAVRAIEYEERQREREMYRDQMRMQHDTLVAILQSNSKNNAI</sequence>
<dbReference type="VEuPathDB" id="FungiDB:H257_00956"/>
<evidence type="ECO:0000313" key="4">
    <source>
        <dbReference type="Proteomes" id="UP000266239"/>
    </source>
</evidence>
<dbReference type="Proteomes" id="UP000266239">
    <property type="component" value="Unassembled WGS sequence"/>
</dbReference>
<comment type="caution">
    <text evidence="1">The sequence shown here is derived from an EMBL/GenBank/DDBJ whole genome shotgun (WGS) entry which is preliminary data.</text>
</comment>
<dbReference type="AlphaFoldDB" id="A0A397AVY5"/>
<evidence type="ECO:0000313" key="6">
    <source>
        <dbReference type="Proteomes" id="UP000286510"/>
    </source>
</evidence>
<evidence type="ECO:0000313" key="2">
    <source>
        <dbReference type="EMBL" id="RHY39008.1"/>
    </source>
</evidence>
<evidence type="ECO:0000313" key="5">
    <source>
        <dbReference type="Proteomes" id="UP000266643"/>
    </source>
</evidence>
<gene>
    <name evidence="1" type="ORF">DYB25_008919</name>
    <name evidence="3" type="ORF">DYB26_004970</name>
    <name evidence="2" type="ORF">DYB30_011170</name>
</gene>
<evidence type="ECO:0000313" key="1">
    <source>
        <dbReference type="EMBL" id="RHY11953.1"/>
    </source>
</evidence>
<dbReference type="EMBL" id="QUTF01020528">
    <property type="protein sequence ID" value="RHY96391.1"/>
    <property type="molecule type" value="Genomic_DNA"/>
</dbReference>
<dbReference type="PANTHER" id="PTHR37558:SF1">
    <property type="entry name" value="HTH CENPB-TYPE DOMAIN-CONTAINING PROTEIN"/>
    <property type="match status" value="1"/>
</dbReference>
<dbReference type="PANTHER" id="PTHR37558">
    <property type="entry name" value="HTH CENPB-TYPE DOMAIN-CONTAINING PROTEIN"/>
    <property type="match status" value="1"/>
</dbReference>
<dbReference type="Proteomes" id="UP000266643">
    <property type="component" value="Unassembled WGS sequence"/>
</dbReference>
<proteinExistence type="predicted"/>
<dbReference type="Proteomes" id="UP000286510">
    <property type="component" value="Unassembled WGS sequence"/>
</dbReference>
<dbReference type="EMBL" id="QUTD01011910">
    <property type="protein sequence ID" value="RHY39008.1"/>
    <property type="molecule type" value="Genomic_DNA"/>
</dbReference>
<organism evidence="1 4">
    <name type="scientific">Aphanomyces astaci</name>
    <name type="common">Crayfish plague agent</name>
    <dbReference type="NCBI Taxonomy" id="112090"/>
    <lineage>
        <taxon>Eukaryota</taxon>
        <taxon>Sar</taxon>
        <taxon>Stramenopiles</taxon>
        <taxon>Oomycota</taxon>
        <taxon>Saprolegniomycetes</taxon>
        <taxon>Saprolegniales</taxon>
        <taxon>Verrucalvaceae</taxon>
        <taxon>Aphanomyces</taxon>
    </lineage>
</organism>